<dbReference type="Proteomes" id="UP000015347">
    <property type="component" value="Unassembled WGS sequence"/>
</dbReference>
<dbReference type="AlphaFoldDB" id="S9R069"/>
<gene>
    <name evidence="2" type="ORF">Salmuc_02707</name>
</gene>
<accession>S9R069</accession>
<reference evidence="3" key="1">
    <citation type="journal article" date="2014" name="Stand. Genomic Sci.">
        <title>Genome sequence of the exopolysaccharide-producing Salipiger mucosus type strain (DSM 16094(T)), a moderately halophilic member of the Roseobacter clade.</title>
        <authorList>
            <person name="Riedel T."/>
            <person name="Spring S."/>
            <person name="Fiebig A."/>
            <person name="Petersen J."/>
            <person name="Kyrpides N.C."/>
            <person name="Goker M."/>
            <person name="Klenk H.P."/>
        </authorList>
    </citation>
    <scope>NUCLEOTIDE SEQUENCE [LARGE SCALE GENOMIC DNA]</scope>
    <source>
        <strain evidence="3">DSM 16094</strain>
    </source>
</reference>
<evidence type="ECO:0000313" key="3">
    <source>
        <dbReference type="Proteomes" id="UP000015347"/>
    </source>
</evidence>
<dbReference type="RefSeq" id="WP_020039895.1">
    <property type="nucleotide sequence ID" value="NZ_KE557273.1"/>
</dbReference>
<evidence type="ECO:0000259" key="1">
    <source>
        <dbReference type="Pfam" id="PF13403"/>
    </source>
</evidence>
<dbReference type="HOGENOM" id="CLU_046990_1_0_5"/>
<dbReference type="EMBL" id="APVH01000009">
    <property type="protein sequence ID" value="EPX85328.1"/>
    <property type="molecule type" value="Genomic_DNA"/>
</dbReference>
<keyword evidence="3" id="KW-1185">Reference proteome</keyword>
<dbReference type="Pfam" id="PF13403">
    <property type="entry name" value="Hint_2"/>
    <property type="match status" value="1"/>
</dbReference>
<dbReference type="InterPro" id="IPR028992">
    <property type="entry name" value="Hedgehog/Intein_dom"/>
</dbReference>
<sequence>MATGVYANAGIDTDGNESAVDLVLGGPIIITKIADGPVGDTDPDTLSAGDSFTITGSTDTFVYVGSDGAGGIIAVNFTSGNFEDLWLTDTPLSGGDAWPAFVDENSTICFAAGTLIATPEGERAVETLEVGDLVTTASGRTVPVKWLGRQTVHKLFTPAERFVPVRVAAGALGKGLPHSDLVLTADHALILDGLAINAGALVNGTTVAWEPMGSLPERVTYYHVETEDHDVILANGAAAETYVDYVQRRAFDNYGAYLELYGEERTIAEMPLPRVSSARLVPPAIRAQLVAAAQPAARGRAAG</sequence>
<comment type="caution">
    <text evidence="2">The sequence shown here is derived from an EMBL/GenBank/DDBJ whole genome shotgun (WGS) entry which is preliminary data.</text>
</comment>
<name>S9R069_9RHOB</name>
<dbReference type="Gene3D" id="2.170.16.10">
    <property type="entry name" value="Hedgehog/Intein (Hint) domain"/>
    <property type="match status" value="1"/>
</dbReference>
<dbReference type="OrthoDB" id="6305173at2"/>
<organism evidence="2 3">
    <name type="scientific">Salipiger mucosus DSM 16094</name>
    <dbReference type="NCBI Taxonomy" id="1123237"/>
    <lineage>
        <taxon>Bacteria</taxon>
        <taxon>Pseudomonadati</taxon>
        <taxon>Pseudomonadota</taxon>
        <taxon>Alphaproteobacteria</taxon>
        <taxon>Rhodobacterales</taxon>
        <taxon>Roseobacteraceae</taxon>
        <taxon>Salipiger</taxon>
    </lineage>
</organism>
<proteinExistence type="predicted"/>
<dbReference type="SUPFAM" id="SSF51294">
    <property type="entry name" value="Hedgehog/intein (Hint) domain"/>
    <property type="match status" value="1"/>
</dbReference>
<dbReference type="STRING" id="1123237.Salmuc_02707"/>
<protein>
    <recommendedName>
        <fullName evidence="1">Hedgehog/Intein (Hint) domain-containing protein</fullName>
    </recommendedName>
</protein>
<feature type="domain" description="Hedgehog/Intein (Hint)" evidence="1">
    <location>
        <begin position="108"/>
        <end position="244"/>
    </location>
</feature>
<evidence type="ECO:0000313" key="2">
    <source>
        <dbReference type="EMBL" id="EPX85328.1"/>
    </source>
</evidence>
<dbReference type="eggNOG" id="COG3210">
    <property type="taxonomic scope" value="Bacteria"/>
</dbReference>
<dbReference type="InterPro" id="IPR036844">
    <property type="entry name" value="Hint_dom_sf"/>
</dbReference>